<evidence type="ECO:0000313" key="2">
    <source>
        <dbReference type="Proteomes" id="UP001497482"/>
    </source>
</evidence>
<keyword evidence="2" id="KW-1185">Reference proteome</keyword>
<dbReference type="EMBL" id="OZ035826">
    <property type="protein sequence ID" value="CAL1603277.1"/>
    <property type="molecule type" value="Genomic_DNA"/>
</dbReference>
<name>A0AAV2LSK4_KNICA</name>
<proteinExistence type="predicted"/>
<dbReference type="Proteomes" id="UP001497482">
    <property type="component" value="Chromosome 4"/>
</dbReference>
<protein>
    <submittedName>
        <fullName evidence="1">Uncharacterized protein</fullName>
    </submittedName>
</protein>
<organism evidence="1 2">
    <name type="scientific">Knipowitschia caucasica</name>
    <name type="common">Caucasian dwarf goby</name>
    <name type="synonym">Pomatoschistus caucasicus</name>
    <dbReference type="NCBI Taxonomy" id="637954"/>
    <lineage>
        <taxon>Eukaryota</taxon>
        <taxon>Metazoa</taxon>
        <taxon>Chordata</taxon>
        <taxon>Craniata</taxon>
        <taxon>Vertebrata</taxon>
        <taxon>Euteleostomi</taxon>
        <taxon>Actinopterygii</taxon>
        <taxon>Neopterygii</taxon>
        <taxon>Teleostei</taxon>
        <taxon>Neoteleostei</taxon>
        <taxon>Acanthomorphata</taxon>
        <taxon>Gobiaria</taxon>
        <taxon>Gobiiformes</taxon>
        <taxon>Gobioidei</taxon>
        <taxon>Gobiidae</taxon>
        <taxon>Gobiinae</taxon>
        <taxon>Knipowitschia</taxon>
    </lineage>
</organism>
<gene>
    <name evidence="1" type="ORF">KC01_LOCUS30979</name>
</gene>
<reference evidence="1 2" key="1">
    <citation type="submission" date="2024-04" db="EMBL/GenBank/DDBJ databases">
        <authorList>
            <person name="Waldvogel A.-M."/>
            <person name="Schoenle A."/>
        </authorList>
    </citation>
    <scope>NUCLEOTIDE SEQUENCE [LARGE SCALE GENOMIC DNA]</scope>
</reference>
<sequence>MSPLTSSVRPDWWWRPLLRTRWHRSADRWISAPPQQPHEVCVNQFPWLSDEGYWSPSSSLPSSCPPVIAVAAADIWTTVTVDTVG</sequence>
<evidence type="ECO:0000313" key="1">
    <source>
        <dbReference type="EMBL" id="CAL1603277.1"/>
    </source>
</evidence>
<dbReference type="AlphaFoldDB" id="A0AAV2LSK4"/>
<accession>A0AAV2LSK4</accession>